<protein>
    <submittedName>
        <fullName evidence="1">Uncharacterized protein</fullName>
    </submittedName>
</protein>
<name>A0A2S1LMJ0_9FLAO</name>
<gene>
    <name evidence="1" type="ORF">FK004_06870</name>
</gene>
<accession>A0A2S1LMJ0</accession>
<dbReference type="OrthoDB" id="1357696at2"/>
<dbReference type="AlphaFoldDB" id="A0A2S1LMJ0"/>
<dbReference type="KEGG" id="fki:FK004_06870"/>
<dbReference type="PROSITE" id="PS51257">
    <property type="entry name" value="PROKAR_LIPOPROTEIN"/>
    <property type="match status" value="1"/>
</dbReference>
<evidence type="ECO:0000313" key="2">
    <source>
        <dbReference type="Proteomes" id="UP000244677"/>
    </source>
</evidence>
<reference evidence="1 2" key="1">
    <citation type="submission" date="2017-04" db="EMBL/GenBank/DDBJ databases">
        <title>Complete genome sequence of Flavobacterium kingsejong AJ004.</title>
        <authorList>
            <person name="Lee P.C."/>
        </authorList>
    </citation>
    <scope>NUCLEOTIDE SEQUENCE [LARGE SCALE GENOMIC DNA]</scope>
    <source>
        <strain evidence="1 2">AJ004</strain>
    </source>
</reference>
<dbReference type="Proteomes" id="UP000244677">
    <property type="component" value="Chromosome"/>
</dbReference>
<sequence length="294" mass="35547">MKNTITIILLFILYSCNNTDYSEKEYYPSNNLMSLKEYNKKGELEKHTIYYDTLGDLPYIIYFKKLDYDSISYYYKNGQVYKTGNQDYKNRKFGIWDRYTREGYLSEKREYFIIKDDYLLNRQWYFSKNGDTLWYAGRFNRYEQKEFANDTLNSRNSSMIEISFYSKDTLKINEPFAASIICNSPLMREKNSQIIVILGEEKNNFAKNFSNEKRVKTDTFYNLNRDKQNRINFPNANFNYVVVFGRWFDTPGKKIIRGYMLEYFTDEPINKNDVRRGERRVYFEKEIYVKGIKT</sequence>
<keyword evidence="2" id="KW-1185">Reference proteome</keyword>
<dbReference type="EMBL" id="CP020919">
    <property type="protein sequence ID" value="AWG24970.1"/>
    <property type="molecule type" value="Genomic_DNA"/>
</dbReference>
<dbReference type="RefSeq" id="WP_108736591.1">
    <property type="nucleotide sequence ID" value="NZ_CP020919.1"/>
</dbReference>
<proteinExistence type="predicted"/>
<organism evidence="1 2">
    <name type="scientific">Flavobacterium kingsejongi</name>
    <dbReference type="NCBI Taxonomy" id="1678728"/>
    <lineage>
        <taxon>Bacteria</taxon>
        <taxon>Pseudomonadati</taxon>
        <taxon>Bacteroidota</taxon>
        <taxon>Flavobacteriia</taxon>
        <taxon>Flavobacteriales</taxon>
        <taxon>Flavobacteriaceae</taxon>
        <taxon>Flavobacterium</taxon>
    </lineage>
</organism>
<evidence type="ECO:0000313" key="1">
    <source>
        <dbReference type="EMBL" id="AWG24970.1"/>
    </source>
</evidence>